<evidence type="ECO:0000313" key="1">
    <source>
        <dbReference type="EMBL" id="SHG47269.1"/>
    </source>
</evidence>
<name>A0A1M5K469_9BACT</name>
<gene>
    <name evidence="1" type="ORF">SAMN05443144_12932</name>
</gene>
<dbReference type="Pfam" id="PF12224">
    <property type="entry name" value="Amidoligase_2"/>
    <property type="match status" value="1"/>
</dbReference>
<dbReference type="AlphaFoldDB" id="A0A1M5K469"/>
<protein>
    <submittedName>
        <fullName evidence="1">Putative amidoligase enzyme</fullName>
    </submittedName>
</protein>
<reference evidence="1 2" key="1">
    <citation type="submission" date="2016-11" db="EMBL/GenBank/DDBJ databases">
        <authorList>
            <person name="Jaros S."/>
            <person name="Januszkiewicz K."/>
            <person name="Wedrychowicz H."/>
        </authorList>
    </citation>
    <scope>NUCLEOTIDE SEQUENCE [LARGE SCALE GENOMIC DNA]</scope>
    <source>
        <strain evidence="1 2">DSM 21986</strain>
    </source>
</reference>
<keyword evidence="2" id="KW-1185">Reference proteome</keyword>
<proteinExistence type="predicted"/>
<sequence>MSYKLPEIINTARGDQRKVGLELELAGIEIEKVAEIVQSLYGGDINEEHRYHYEISDSKLGDFRIELDARILRKMANRDIFGKWGTDLEEESIRKSLEDAVDKLAKTVVPLEVVMPPIPVTELYRLEDLRERLQENKAEGTHTSFVHAFGMHINIESPDLKTETLLNYLRSFLILYPWLLEVLEVDFSRRISPFVDPFSQKYVVKILEPSYNPDQEQFIRDYLEFNPTRNRPLDMMPIFARVNNKLIYPVMKGRKNDPRPTFHYRLPNSRIDDPEWRFEDEWNRWLEIEKLAGDKEMLHKLSRLYLTRNEETVMSFRREWATTVTILLDLDE</sequence>
<dbReference type="InterPro" id="IPR022025">
    <property type="entry name" value="Amidoligase_2"/>
</dbReference>
<dbReference type="GO" id="GO:0016874">
    <property type="term" value="F:ligase activity"/>
    <property type="evidence" value="ECO:0007669"/>
    <property type="project" value="UniProtKB-KW"/>
</dbReference>
<organism evidence="1 2">
    <name type="scientific">Fodinibius roseus</name>
    <dbReference type="NCBI Taxonomy" id="1194090"/>
    <lineage>
        <taxon>Bacteria</taxon>
        <taxon>Pseudomonadati</taxon>
        <taxon>Balneolota</taxon>
        <taxon>Balneolia</taxon>
        <taxon>Balneolales</taxon>
        <taxon>Balneolaceae</taxon>
        <taxon>Fodinibius</taxon>
    </lineage>
</organism>
<dbReference type="STRING" id="1194090.SAMN05443144_12932"/>
<dbReference type="EMBL" id="FQUS01000029">
    <property type="protein sequence ID" value="SHG47269.1"/>
    <property type="molecule type" value="Genomic_DNA"/>
</dbReference>
<keyword evidence="1" id="KW-0436">Ligase</keyword>
<dbReference type="OrthoDB" id="5597599at2"/>
<dbReference type="RefSeq" id="WP_073068068.1">
    <property type="nucleotide sequence ID" value="NZ_FQUS01000029.1"/>
</dbReference>
<accession>A0A1M5K469</accession>
<evidence type="ECO:0000313" key="2">
    <source>
        <dbReference type="Proteomes" id="UP000184041"/>
    </source>
</evidence>
<dbReference type="Proteomes" id="UP000184041">
    <property type="component" value="Unassembled WGS sequence"/>
</dbReference>